<gene>
    <name evidence="1" type="ORF">PoB_001037800</name>
</gene>
<name>A0AAV3YNM1_9GAST</name>
<accession>A0AAV3YNM1</accession>
<comment type="caution">
    <text evidence="1">The sequence shown here is derived from an EMBL/GenBank/DDBJ whole genome shotgun (WGS) entry which is preliminary data.</text>
</comment>
<keyword evidence="2" id="KW-1185">Reference proteome</keyword>
<reference evidence="1 2" key="1">
    <citation type="journal article" date="2021" name="Elife">
        <title>Chloroplast acquisition without the gene transfer in kleptoplastic sea slugs, Plakobranchus ocellatus.</title>
        <authorList>
            <person name="Maeda T."/>
            <person name="Takahashi S."/>
            <person name="Yoshida T."/>
            <person name="Shimamura S."/>
            <person name="Takaki Y."/>
            <person name="Nagai Y."/>
            <person name="Toyoda A."/>
            <person name="Suzuki Y."/>
            <person name="Arimoto A."/>
            <person name="Ishii H."/>
            <person name="Satoh N."/>
            <person name="Nishiyama T."/>
            <person name="Hasebe M."/>
            <person name="Maruyama T."/>
            <person name="Minagawa J."/>
            <person name="Obokata J."/>
            <person name="Shigenobu S."/>
        </authorList>
    </citation>
    <scope>NUCLEOTIDE SEQUENCE [LARGE SCALE GENOMIC DNA]</scope>
</reference>
<proteinExistence type="predicted"/>
<organism evidence="1 2">
    <name type="scientific">Plakobranchus ocellatus</name>
    <dbReference type="NCBI Taxonomy" id="259542"/>
    <lineage>
        <taxon>Eukaryota</taxon>
        <taxon>Metazoa</taxon>
        <taxon>Spiralia</taxon>
        <taxon>Lophotrochozoa</taxon>
        <taxon>Mollusca</taxon>
        <taxon>Gastropoda</taxon>
        <taxon>Heterobranchia</taxon>
        <taxon>Euthyneura</taxon>
        <taxon>Panpulmonata</taxon>
        <taxon>Sacoglossa</taxon>
        <taxon>Placobranchoidea</taxon>
        <taxon>Plakobranchidae</taxon>
        <taxon>Plakobranchus</taxon>
    </lineage>
</organism>
<evidence type="ECO:0000313" key="1">
    <source>
        <dbReference type="EMBL" id="GFN83872.1"/>
    </source>
</evidence>
<dbReference type="Proteomes" id="UP000735302">
    <property type="component" value="Unassembled WGS sequence"/>
</dbReference>
<dbReference type="EMBL" id="BLXT01001244">
    <property type="protein sequence ID" value="GFN83872.1"/>
    <property type="molecule type" value="Genomic_DNA"/>
</dbReference>
<dbReference type="AlphaFoldDB" id="A0AAV3YNM1"/>
<protein>
    <submittedName>
        <fullName evidence="1">Uncharacterized protein</fullName>
    </submittedName>
</protein>
<sequence length="95" mass="10339">MNLCPASLDSANDINRRTIEGVSINGPFSRGTISRHLSSPFASTNTGPTVSCHIAIQPWPVEVIQDLVLRAPVIESWPLTSRIRAMNLVGPLVYN</sequence>
<evidence type="ECO:0000313" key="2">
    <source>
        <dbReference type="Proteomes" id="UP000735302"/>
    </source>
</evidence>